<dbReference type="GO" id="GO:0030154">
    <property type="term" value="P:cell differentiation"/>
    <property type="evidence" value="ECO:0007669"/>
    <property type="project" value="UniProtKB-KW"/>
</dbReference>
<keyword evidence="7" id="KW-1185">Reference proteome</keyword>
<feature type="region of interest" description="Disordered" evidence="5">
    <location>
        <begin position="410"/>
        <end position="432"/>
    </location>
</feature>
<keyword evidence="2 4" id="KW-0221">Differentiation</keyword>
<dbReference type="Gramene" id="TVU44179">
    <property type="protein sequence ID" value="TVU44179"/>
    <property type="gene ID" value="EJB05_03614"/>
</dbReference>
<dbReference type="InterPro" id="IPR012474">
    <property type="entry name" value="Frigida"/>
</dbReference>
<feature type="compositionally biased region" description="Pro residues" evidence="5">
    <location>
        <begin position="69"/>
        <end position="79"/>
    </location>
</feature>
<dbReference type="Proteomes" id="UP000324897">
    <property type="component" value="Chromosome 5"/>
</dbReference>
<evidence type="ECO:0000256" key="2">
    <source>
        <dbReference type="ARBA" id="ARBA00022782"/>
    </source>
</evidence>
<keyword evidence="4" id="KW-0217">Developmental protein</keyword>
<evidence type="ECO:0000256" key="1">
    <source>
        <dbReference type="ARBA" id="ARBA00008956"/>
    </source>
</evidence>
<reference evidence="6 7" key="1">
    <citation type="journal article" date="2019" name="Sci. Rep.">
        <title>A high-quality genome of Eragrostis curvula grass provides insights into Poaceae evolution and supports new strategies to enhance forage quality.</title>
        <authorList>
            <person name="Carballo J."/>
            <person name="Santos B.A.C.M."/>
            <person name="Zappacosta D."/>
            <person name="Garbus I."/>
            <person name="Selva J.P."/>
            <person name="Gallo C.A."/>
            <person name="Diaz A."/>
            <person name="Albertini E."/>
            <person name="Caccamo M."/>
            <person name="Echenique V."/>
        </authorList>
    </citation>
    <scope>NUCLEOTIDE SEQUENCE [LARGE SCALE GENOMIC DNA]</scope>
    <source>
        <strain evidence="7">cv. Victoria</strain>
        <tissue evidence="6">Leaf</tissue>
    </source>
</reference>
<evidence type="ECO:0000256" key="4">
    <source>
        <dbReference type="RuleBase" id="RU364012"/>
    </source>
</evidence>
<sequence>MAPPPPPPPAATAASGAAYAAMLTSVHSLASYSDTLADFLDQWNSVLLDVASIAATFAAHIPGPESDPKPAPEPNPAPAPELEAVPEPERSPAPAPALEAAPEPERSPAPEPVLEIAPKPAPNPERERKEGDPAELRRMCEKMSAWDLRRFVTARLPDREWLRLVGPDALRRAPDPAALVLRAVGRYYIAAESRDAEDACVLLLELYVRSGCPRRPGPGQRAREAQLQEEAREAALTWRSRLVRFSGRVGAAGTREARGLTLFMAAFGVPIEFPTQELYELLVAADSLSCTKVLRCSKLFVKTMRGEEMYHPYHIDTAKVAKAFSVQYALSLAFEFQNAFPLAQTLTHIMEKVEHCRKKEIEEVASKERDEEELALLNLISKCVEDHKLCPPEFSSDGIAQRITLLEERVGLPKQDDTGTKRKRSTEENSVE</sequence>
<dbReference type="GO" id="GO:0009908">
    <property type="term" value="P:flower development"/>
    <property type="evidence" value="ECO:0007669"/>
    <property type="project" value="UniProtKB-KW"/>
</dbReference>
<evidence type="ECO:0000256" key="3">
    <source>
        <dbReference type="ARBA" id="ARBA00023089"/>
    </source>
</evidence>
<dbReference type="OrthoDB" id="776053at2759"/>
<dbReference type="PANTHER" id="PTHR31791">
    <property type="entry name" value="FRIGIDA-LIKE PROTEIN 3-RELATED"/>
    <property type="match status" value="1"/>
</dbReference>
<dbReference type="Pfam" id="PF07899">
    <property type="entry name" value="Frigida"/>
    <property type="match status" value="1"/>
</dbReference>
<protein>
    <recommendedName>
        <fullName evidence="4">FRIGIDA-like protein</fullName>
    </recommendedName>
</protein>
<evidence type="ECO:0000313" key="7">
    <source>
        <dbReference type="Proteomes" id="UP000324897"/>
    </source>
</evidence>
<comment type="caution">
    <text evidence="6">The sequence shown here is derived from an EMBL/GenBank/DDBJ whole genome shotgun (WGS) entry which is preliminary data.</text>
</comment>
<comment type="similarity">
    <text evidence="1 4">Belongs to the Frigida family.</text>
</comment>
<gene>
    <name evidence="6" type="ORF">EJB05_03614</name>
</gene>
<dbReference type="EMBL" id="RWGY01000004">
    <property type="protein sequence ID" value="TVU44179.1"/>
    <property type="molecule type" value="Genomic_DNA"/>
</dbReference>
<dbReference type="AlphaFoldDB" id="A0A5J9W763"/>
<accession>A0A5J9W763</accession>
<organism evidence="6 7">
    <name type="scientific">Eragrostis curvula</name>
    <name type="common">weeping love grass</name>
    <dbReference type="NCBI Taxonomy" id="38414"/>
    <lineage>
        <taxon>Eukaryota</taxon>
        <taxon>Viridiplantae</taxon>
        <taxon>Streptophyta</taxon>
        <taxon>Embryophyta</taxon>
        <taxon>Tracheophyta</taxon>
        <taxon>Spermatophyta</taxon>
        <taxon>Magnoliopsida</taxon>
        <taxon>Liliopsida</taxon>
        <taxon>Poales</taxon>
        <taxon>Poaceae</taxon>
        <taxon>PACMAD clade</taxon>
        <taxon>Chloridoideae</taxon>
        <taxon>Eragrostideae</taxon>
        <taxon>Eragrostidinae</taxon>
        <taxon>Eragrostis</taxon>
    </lineage>
</organism>
<dbReference type="PANTHER" id="PTHR31791:SF49">
    <property type="entry name" value="INACTIVE PROTEIN FRIGIDA"/>
    <property type="match status" value="1"/>
</dbReference>
<feature type="compositionally biased region" description="Basic and acidic residues" evidence="5">
    <location>
        <begin position="124"/>
        <end position="136"/>
    </location>
</feature>
<feature type="region of interest" description="Disordered" evidence="5">
    <location>
        <begin position="61"/>
        <end position="136"/>
    </location>
</feature>
<feature type="non-terminal residue" evidence="6">
    <location>
        <position position="1"/>
    </location>
</feature>
<evidence type="ECO:0000313" key="6">
    <source>
        <dbReference type="EMBL" id="TVU44179.1"/>
    </source>
</evidence>
<name>A0A5J9W763_9POAL</name>
<evidence type="ECO:0000256" key="5">
    <source>
        <dbReference type="SAM" id="MobiDB-lite"/>
    </source>
</evidence>
<proteinExistence type="inferred from homology"/>
<keyword evidence="3 4" id="KW-0287">Flowering</keyword>
<feature type="compositionally biased region" description="Basic and acidic residues" evidence="5">
    <location>
        <begin position="410"/>
        <end position="420"/>
    </location>
</feature>